<evidence type="ECO:0000259" key="2">
    <source>
        <dbReference type="Pfam" id="PF00501"/>
    </source>
</evidence>
<protein>
    <recommendedName>
        <fullName evidence="2">AMP-dependent synthetase/ligase domain-containing protein</fullName>
    </recommendedName>
</protein>
<reference evidence="3" key="1">
    <citation type="submission" date="2024-03" db="EMBL/GenBank/DDBJ databases">
        <title>WGS assembly of Saponaria officinalis var. Norfolk2.</title>
        <authorList>
            <person name="Jenkins J."/>
            <person name="Shu S."/>
            <person name="Grimwood J."/>
            <person name="Barry K."/>
            <person name="Goodstein D."/>
            <person name="Schmutz J."/>
            <person name="Leebens-Mack J."/>
            <person name="Osbourn A."/>
        </authorList>
    </citation>
    <scope>NUCLEOTIDE SEQUENCE [LARGE SCALE GENOMIC DNA]</scope>
    <source>
        <strain evidence="3">JIC</strain>
    </source>
</reference>
<proteinExistence type="predicted"/>
<comment type="caution">
    <text evidence="3">The sequence shown here is derived from an EMBL/GenBank/DDBJ whole genome shotgun (WGS) entry which is preliminary data.</text>
</comment>
<dbReference type="PANTHER" id="PTHR24096">
    <property type="entry name" value="LONG-CHAIN-FATTY-ACID--COA LIGASE"/>
    <property type="match status" value="1"/>
</dbReference>
<feature type="domain" description="AMP-dependent synthetase/ligase" evidence="2">
    <location>
        <begin position="4"/>
        <end position="72"/>
    </location>
</feature>
<evidence type="ECO:0000256" key="1">
    <source>
        <dbReference type="ARBA" id="ARBA00022598"/>
    </source>
</evidence>
<evidence type="ECO:0000313" key="3">
    <source>
        <dbReference type="EMBL" id="KAK9699331.1"/>
    </source>
</evidence>
<evidence type="ECO:0000313" key="4">
    <source>
        <dbReference type="Proteomes" id="UP001443914"/>
    </source>
</evidence>
<keyword evidence="4" id="KW-1185">Reference proteome</keyword>
<dbReference type="SUPFAM" id="SSF56801">
    <property type="entry name" value="Acetyl-CoA synthetase-like"/>
    <property type="match status" value="1"/>
</dbReference>
<keyword evidence="1" id="KW-0436">Ligase</keyword>
<organism evidence="3 4">
    <name type="scientific">Saponaria officinalis</name>
    <name type="common">Common soapwort</name>
    <name type="synonym">Lychnis saponaria</name>
    <dbReference type="NCBI Taxonomy" id="3572"/>
    <lineage>
        <taxon>Eukaryota</taxon>
        <taxon>Viridiplantae</taxon>
        <taxon>Streptophyta</taxon>
        <taxon>Embryophyta</taxon>
        <taxon>Tracheophyta</taxon>
        <taxon>Spermatophyta</taxon>
        <taxon>Magnoliopsida</taxon>
        <taxon>eudicotyledons</taxon>
        <taxon>Gunneridae</taxon>
        <taxon>Pentapetalae</taxon>
        <taxon>Caryophyllales</taxon>
        <taxon>Caryophyllaceae</taxon>
        <taxon>Caryophylleae</taxon>
        <taxon>Saponaria</taxon>
    </lineage>
</organism>
<accession>A0AAW1J9D1</accession>
<name>A0AAW1J9D1_SAPOF</name>
<dbReference type="InterPro" id="IPR000873">
    <property type="entry name" value="AMP-dep_synth/lig_dom"/>
</dbReference>
<dbReference type="EMBL" id="JBDFQZ010000008">
    <property type="protein sequence ID" value="KAK9699331.1"/>
    <property type="molecule type" value="Genomic_DNA"/>
</dbReference>
<dbReference type="Proteomes" id="UP001443914">
    <property type="component" value="Unassembled WGS sequence"/>
</dbReference>
<dbReference type="Pfam" id="PF00501">
    <property type="entry name" value="AMP-binding"/>
    <property type="match status" value="1"/>
</dbReference>
<dbReference type="PANTHER" id="PTHR24096:SF425">
    <property type="entry name" value="4-COUMARATE--COA LIGASE-LIKE 7"/>
    <property type="match status" value="1"/>
</dbReference>
<dbReference type="GO" id="GO:0016405">
    <property type="term" value="F:CoA-ligase activity"/>
    <property type="evidence" value="ECO:0007669"/>
    <property type="project" value="TreeGrafter"/>
</dbReference>
<dbReference type="AlphaFoldDB" id="A0AAW1J9D1"/>
<gene>
    <name evidence="3" type="ORF">RND81_08G167900</name>
</gene>
<dbReference type="Gene3D" id="3.40.50.980">
    <property type="match status" value="1"/>
</dbReference>
<sequence>MAKFDFEMMLKAIEKYRVTHLWVVPPIILALVKHSSVNKFDLSYLKQIGSGAAPLGKEIMSECSKKLPHVLIMQVVVYTKEEDD</sequence>